<dbReference type="NCBIfam" id="TIGR03934">
    <property type="entry name" value="TQXA_dom"/>
    <property type="match status" value="1"/>
</dbReference>
<evidence type="ECO:0000256" key="3">
    <source>
        <dbReference type="SAM" id="SignalP"/>
    </source>
</evidence>
<feature type="domain" description="Thioester" evidence="4">
    <location>
        <begin position="92"/>
        <end position="173"/>
    </location>
</feature>
<accession>A0ABP6C338</accession>
<dbReference type="Proteomes" id="UP001501447">
    <property type="component" value="Unassembled WGS sequence"/>
</dbReference>
<gene>
    <name evidence="5" type="ORF">GCM10009863_08580</name>
</gene>
<evidence type="ECO:0000259" key="4">
    <source>
        <dbReference type="Pfam" id="PF08341"/>
    </source>
</evidence>
<protein>
    <submittedName>
        <fullName evidence="5">TQXA domain-containing protein</fullName>
    </submittedName>
</protein>
<evidence type="ECO:0000256" key="1">
    <source>
        <dbReference type="SAM" id="MobiDB-lite"/>
    </source>
</evidence>
<dbReference type="RefSeq" id="WP_344562224.1">
    <property type="nucleotide sequence ID" value="NZ_BAAARJ010000002.1"/>
</dbReference>
<evidence type="ECO:0000256" key="2">
    <source>
        <dbReference type="SAM" id="Phobius"/>
    </source>
</evidence>
<evidence type="ECO:0000313" key="5">
    <source>
        <dbReference type="EMBL" id="GAA2597398.1"/>
    </source>
</evidence>
<feature type="region of interest" description="Disordered" evidence="1">
    <location>
        <begin position="173"/>
        <end position="231"/>
    </location>
</feature>
<keyword evidence="6" id="KW-1185">Reference proteome</keyword>
<dbReference type="InterPro" id="IPR013552">
    <property type="entry name" value="Thioester_dom"/>
</dbReference>
<dbReference type="EMBL" id="BAAARJ010000002">
    <property type="protein sequence ID" value="GAA2597398.1"/>
    <property type="molecule type" value="Genomic_DNA"/>
</dbReference>
<organism evidence="5 6">
    <name type="scientific">Streptomyces axinellae</name>
    <dbReference type="NCBI Taxonomy" id="552788"/>
    <lineage>
        <taxon>Bacteria</taxon>
        <taxon>Bacillati</taxon>
        <taxon>Actinomycetota</taxon>
        <taxon>Actinomycetes</taxon>
        <taxon>Kitasatosporales</taxon>
        <taxon>Streptomycetaceae</taxon>
        <taxon>Streptomyces</taxon>
    </lineage>
</organism>
<dbReference type="InterPro" id="IPR023849">
    <property type="entry name" value="TQXA_dom"/>
</dbReference>
<dbReference type="Pfam" id="PF08341">
    <property type="entry name" value="TED"/>
    <property type="match status" value="1"/>
</dbReference>
<comment type="caution">
    <text evidence="5">The sequence shown here is derived from an EMBL/GenBank/DDBJ whole genome shotgun (WGS) entry which is preliminary data.</text>
</comment>
<name>A0ABP6C338_9ACTN</name>
<keyword evidence="3" id="KW-0732">Signal</keyword>
<reference evidence="6" key="1">
    <citation type="journal article" date="2019" name="Int. J. Syst. Evol. Microbiol.">
        <title>The Global Catalogue of Microorganisms (GCM) 10K type strain sequencing project: providing services to taxonomists for standard genome sequencing and annotation.</title>
        <authorList>
            <consortium name="The Broad Institute Genomics Platform"/>
            <consortium name="The Broad Institute Genome Sequencing Center for Infectious Disease"/>
            <person name="Wu L."/>
            <person name="Ma J."/>
        </authorList>
    </citation>
    <scope>NUCLEOTIDE SEQUENCE [LARGE SCALE GENOMIC DNA]</scope>
    <source>
        <strain evidence="6">JCM 16373</strain>
    </source>
</reference>
<evidence type="ECO:0000313" key="6">
    <source>
        <dbReference type="Proteomes" id="UP001501447"/>
    </source>
</evidence>
<keyword evidence="2" id="KW-0812">Transmembrane</keyword>
<proteinExistence type="predicted"/>
<sequence length="521" mass="52858">MTSVRGRMTSRLASITAATGLCAAGMVTVAVPAVAGSGSGADAPEQRSGAVATLNGLREAGEAEIRQGGETQKVSAGLFEMTVDGGGTLQTYGIDALNPIQEQARYEEGAWKSSSLYGNRNAGKIRWVLEHSYPRMNDLLALAKAAHTKRLTPQAAAAGTQVAIWRFAENGAHGAAGARPTGKAEHLGRGSSGKSEKSEEAGGSGEAGKSAKGRQVAAAERPEIKAADPAAEKLARHLVKSARKMTEPRASLTLDRAEVSGRNGERVGPVTVRTNAPTVSVAAQPRAASQGVRIVNEQGKLVDSAVNGAKLYFDVPRGTDPGTAGLTTQAATKIPVGRVFTGTGEKGRGQAQILAGSSQSTVSATATVNWAKEGPIPAAVAEENCAEGGVDIAVSNGGDATFAMKVGGQSVDIEKGKHGKLTVPVKEDQPYRIPMRGPSGYKKTFSGVLDCATSASMGGLSRQTTMGAAVRPATVGGGGAVPQDSGDLAETGGGGSGLIAVVAVGFLAAGALTMIAVRRRA</sequence>
<feature type="signal peptide" evidence="3">
    <location>
        <begin position="1"/>
        <end position="23"/>
    </location>
</feature>
<feature type="compositionally biased region" description="Basic and acidic residues" evidence="1">
    <location>
        <begin position="182"/>
        <end position="200"/>
    </location>
</feature>
<keyword evidence="2" id="KW-1133">Transmembrane helix</keyword>
<feature type="compositionally biased region" description="Basic and acidic residues" evidence="1">
    <location>
        <begin position="220"/>
        <end position="231"/>
    </location>
</feature>
<keyword evidence="2" id="KW-0472">Membrane</keyword>
<feature type="chain" id="PRO_5045592773" evidence="3">
    <location>
        <begin position="24"/>
        <end position="521"/>
    </location>
</feature>
<feature type="transmembrane region" description="Helical" evidence="2">
    <location>
        <begin position="497"/>
        <end position="517"/>
    </location>
</feature>